<dbReference type="SMART" id="SM01052">
    <property type="entry name" value="CAP_GLY"/>
    <property type="match status" value="1"/>
</dbReference>
<evidence type="ECO:0000256" key="3">
    <source>
        <dbReference type="ARBA" id="ARBA00023186"/>
    </source>
</evidence>
<dbReference type="PANTHER" id="PTHR18916:SF85">
    <property type="entry name" value="TUBULIN-FOLDING COFACTOR B"/>
    <property type="match status" value="1"/>
</dbReference>
<dbReference type="InterPro" id="IPR000626">
    <property type="entry name" value="Ubiquitin-like_dom"/>
</dbReference>
<dbReference type="GO" id="GO:0005737">
    <property type="term" value="C:cytoplasm"/>
    <property type="evidence" value="ECO:0007669"/>
    <property type="project" value="UniProtKB-SubCell"/>
</dbReference>
<name>A0A8J5XB18_DIALT</name>
<comment type="caution">
    <text evidence="7">The sequence shown here is derived from an EMBL/GenBank/DDBJ whole genome shotgun (WGS) entry which is preliminary data.</text>
</comment>
<dbReference type="GO" id="GO:0051010">
    <property type="term" value="F:microtubule plus-end binding"/>
    <property type="evidence" value="ECO:0007669"/>
    <property type="project" value="TreeGrafter"/>
</dbReference>
<dbReference type="EMBL" id="JAGTXO010000074">
    <property type="protein sequence ID" value="KAG8457322.1"/>
    <property type="molecule type" value="Genomic_DNA"/>
</dbReference>
<keyword evidence="2" id="KW-0963">Cytoplasm</keyword>
<feature type="domain" description="CAP-Gly" evidence="6">
    <location>
        <begin position="251"/>
        <end position="286"/>
    </location>
</feature>
<dbReference type="PROSITE" id="PS50245">
    <property type="entry name" value="CAP_GLY_2"/>
    <property type="match status" value="1"/>
</dbReference>
<dbReference type="GO" id="GO:0043014">
    <property type="term" value="F:alpha-tubulin binding"/>
    <property type="evidence" value="ECO:0007669"/>
    <property type="project" value="InterPro"/>
</dbReference>
<keyword evidence="8" id="KW-1185">Reference proteome</keyword>
<dbReference type="GO" id="GO:0007023">
    <property type="term" value="P:post-chaperonin tubulin folding pathway"/>
    <property type="evidence" value="ECO:0007669"/>
    <property type="project" value="InterPro"/>
</dbReference>
<dbReference type="GO" id="GO:0007021">
    <property type="term" value="P:tubulin complex assembly"/>
    <property type="evidence" value="ECO:0007669"/>
    <property type="project" value="InterPro"/>
</dbReference>
<dbReference type="OMA" id="DQYEQRT"/>
<dbReference type="InterPro" id="IPR000938">
    <property type="entry name" value="CAP-Gly_domain"/>
</dbReference>
<feature type="compositionally biased region" description="Acidic residues" evidence="5">
    <location>
        <begin position="303"/>
        <end position="315"/>
    </location>
</feature>
<reference evidence="7" key="1">
    <citation type="submission" date="2021-05" db="EMBL/GenBank/DDBJ databases">
        <title>The genome of the haptophyte Pavlova lutheri (Diacronema luteri, Pavlovales) - a model for lipid biosynthesis in eukaryotic algae.</title>
        <authorList>
            <person name="Hulatt C.J."/>
            <person name="Posewitz M.C."/>
        </authorList>
    </citation>
    <scope>NUCLEOTIDE SEQUENCE</scope>
    <source>
        <strain evidence="7">NIVA-4/92</strain>
    </source>
</reference>
<evidence type="ECO:0000256" key="1">
    <source>
        <dbReference type="ARBA" id="ARBA00004496"/>
    </source>
</evidence>
<organism evidence="7 8">
    <name type="scientific">Diacronema lutheri</name>
    <name type="common">Unicellular marine alga</name>
    <name type="synonym">Monochrysis lutheri</name>
    <dbReference type="NCBI Taxonomy" id="2081491"/>
    <lineage>
        <taxon>Eukaryota</taxon>
        <taxon>Haptista</taxon>
        <taxon>Haptophyta</taxon>
        <taxon>Pavlovophyceae</taxon>
        <taxon>Pavlovales</taxon>
        <taxon>Pavlovaceae</taxon>
        <taxon>Diacronema</taxon>
    </lineage>
</organism>
<proteinExistence type="inferred from homology"/>
<evidence type="ECO:0000313" key="7">
    <source>
        <dbReference type="EMBL" id="KAG8457322.1"/>
    </source>
</evidence>
<dbReference type="GO" id="GO:0035371">
    <property type="term" value="C:microtubule plus-end"/>
    <property type="evidence" value="ECO:0007669"/>
    <property type="project" value="TreeGrafter"/>
</dbReference>
<evidence type="ECO:0000256" key="5">
    <source>
        <dbReference type="SAM" id="MobiDB-lite"/>
    </source>
</evidence>
<dbReference type="InterPro" id="IPR045172">
    <property type="entry name" value="TBCB_Ubl"/>
</dbReference>
<feature type="compositionally biased region" description="Gly residues" evidence="5">
    <location>
        <begin position="316"/>
        <end position="332"/>
    </location>
</feature>
<gene>
    <name evidence="7" type="ORF">KFE25_003580</name>
</gene>
<dbReference type="Gene3D" id="2.30.30.190">
    <property type="entry name" value="CAP Gly-rich-like domain"/>
    <property type="match status" value="1"/>
</dbReference>
<dbReference type="Pfam" id="PF14560">
    <property type="entry name" value="Ubiquitin_2"/>
    <property type="match status" value="1"/>
</dbReference>
<comment type="similarity">
    <text evidence="4">Belongs to the TBCB family.</text>
</comment>
<dbReference type="CDD" id="cd01789">
    <property type="entry name" value="Ubl_TBCB"/>
    <property type="match status" value="1"/>
</dbReference>
<dbReference type="OrthoDB" id="2130750at2759"/>
<evidence type="ECO:0000313" key="8">
    <source>
        <dbReference type="Proteomes" id="UP000751190"/>
    </source>
</evidence>
<dbReference type="InterPro" id="IPR029071">
    <property type="entry name" value="Ubiquitin-like_domsf"/>
</dbReference>
<dbReference type="GO" id="GO:0031122">
    <property type="term" value="P:cytoplasmic microtubule organization"/>
    <property type="evidence" value="ECO:0007669"/>
    <property type="project" value="TreeGrafter"/>
</dbReference>
<evidence type="ECO:0000259" key="6">
    <source>
        <dbReference type="PROSITE" id="PS50245"/>
    </source>
</evidence>
<feature type="region of interest" description="Disordered" evidence="5">
    <location>
        <begin position="293"/>
        <end position="345"/>
    </location>
</feature>
<dbReference type="Proteomes" id="UP000751190">
    <property type="component" value="Unassembled WGS sequence"/>
</dbReference>
<keyword evidence="3" id="KW-0143">Chaperone</keyword>
<dbReference type="PANTHER" id="PTHR18916">
    <property type="entry name" value="DYNACTIN 1-RELATED MICROTUBULE-BINDING"/>
    <property type="match status" value="1"/>
</dbReference>
<dbReference type="AlphaFoldDB" id="A0A8J5XB18"/>
<evidence type="ECO:0000256" key="4">
    <source>
        <dbReference type="ARBA" id="ARBA00025779"/>
    </source>
</evidence>
<protein>
    <recommendedName>
        <fullName evidence="6">CAP-Gly domain-containing protein</fullName>
    </recommendedName>
</protein>
<dbReference type="Pfam" id="PF01302">
    <property type="entry name" value="CAP_GLY"/>
    <property type="match status" value="1"/>
</dbReference>
<dbReference type="Gene3D" id="3.10.20.90">
    <property type="entry name" value="Phosphatidylinositol 3-kinase Catalytic Subunit, Chain A, domain 1"/>
    <property type="match status" value="1"/>
</dbReference>
<accession>A0A8J5XB18</accession>
<dbReference type="SUPFAM" id="SSF74924">
    <property type="entry name" value="Cap-Gly domain"/>
    <property type="match status" value="1"/>
</dbReference>
<sequence>MDGKIKHVAADGSVVILDAHPTIKNHATLALRQWTTMDSGGQNRGDSTVLLHVSHSNLARHFHELRLDLHMTVGALKDKLRSHTGTGSAHAYLTLLDDSNQPIADMDDDSRMLGYYSPYDGCTVHITDLDPYSLAANGGLDNVNLVEKYEISEEDYMKRNDNFRKFKEMKQKKDPTWSISKEMKMREYARLKKLDPSWEPPPEPVKVVIDDPEHQKEEADAIVVGMRCQVKIGKRRGEVKYVGRVEGVGLGFWVGVQYDEPVGRNDGKAKGTAYFECPPGYGAFVRPRSLRVGDFPERGLDSEPSDDEEDDDEGGDGGGGGGGGAEEAGGGQSARTGGAAEERVE</sequence>
<comment type="subcellular location">
    <subcellularLocation>
        <location evidence="1">Cytoplasm</location>
    </subcellularLocation>
</comment>
<dbReference type="InterPro" id="IPR036859">
    <property type="entry name" value="CAP-Gly_dom_sf"/>
</dbReference>
<evidence type="ECO:0000256" key="2">
    <source>
        <dbReference type="ARBA" id="ARBA00022490"/>
    </source>
</evidence>
<dbReference type="GO" id="GO:0005634">
    <property type="term" value="C:nucleus"/>
    <property type="evidence" value="ECO:0007669"/>
    <property type="project" value="TreeGrafter"/>
</dbReference>
<dbReference type="SUPFAM" id="SSF54236">
    <property type="entry name" value="Ubiquitin-like"/>
    <property type="match status" value="1"/>
</dbReference>